<evidence type="ECO:0000256" key="2">
    <source>
        <dbReference type="ARBA" id="ARBA00022741"/>
    </source>
</evidence>
<evidence type="ECO:0000256" key="6">
    <source>
        <dbReference type="SAM" id="MobiDB-lite"/>
    </source>
</evidence>
<keyword evidence="3" id="KW-0378">Hydrolase</keyword>
<evidence type="ECO:0000313" key="9">
    <source>
        <dbReference type="Proteomes" id="UP000604046"/>
    </source>
</evidence>
<feature type="domain" description="Dynamin N-terminal" evidence="7">
    <location>
        <begin position="278"/>
        <end position="426"/>
    </location>
</feature>
<keyword evidence="2" id="KW-0547">Nucleotide-binding</keyword>
<dbReference type="GO" id="GO:0008053">
    <property type="term" value="P:mitochondrial fusion"/>
    <property type="evidence" value="ECO:0007669"/>
    <property type="project" value="TreeGrafter"/>
</dbReference>
<keyword evidence="4" id="KW-0342">GTP-binding</keyword>
<dbReference type="InterPro" id="IPR027417">
    <property type="entry name" value="P-loop_NTPase"/>
</dbReference>
<proteinExistence type="predicted"/>
<dbReference type="GO" id="GO:0005525">
    <property type="term" value="F:GTP binding"/>
    <property type="evidence" value="ECO:0007669"/>
    <property type="project" value="UniProtKB-KW"/>
</dbReference>
<dbReference type="InterPro" id="IPR027094">
    <property type="entry name" value="Mitofusin_fam"/>
</dbReference>
<feature type="compositionally biased region" description="Polar residues" evidence="6">
    <location>
        <begin position="98"/>
        <end position="118"/>
    </location>
</feature>
<evidence type="ECO:0000313" key="8">
    <source>
        <dbReference type="EMBL" id="CAE7358703.1"/>
    </source>
</evidence>
<dbReference type="PANTHER" id="PTHR10465:SF0">
    <property type="entry name" value="SARCALUMENIN"/>
    <property type="match status" value="1"/>
</dbReference>
<dbReference type="GO" id="GO:0051646">
    <property type="term" value="P:mitochondrion localization"/>
    <property type="evidence" value="ECO:0007669"/>
    <property type="project" value="TreeGrafter"/>
</dbReference>
<evidence type="ECO:0000256" key="4">
    <source>
        <dbReference type="ARBA" id="ARBA00023134"/>
    </source>
</evidence>
<evidence type="ECO:0000256" key="3">
    <source>
        <dbReference type="ARBA" id="ARBA00022801"/>
    </source>
</evidence>
<sequence length="1292" mass="141045">MAATSFVHTCCRCMWPFGGSRALAYFADPKKNEDCDDEEAHHLLGNVIDSDDEQAQADALSPDQIRRFLDASKSNRASSSTSWHRDSRAVRGAGDQTGLMSRSSAGAKPTTRSASTSAAGEYDELFDEELEDEPENVVGAKFRYLAKGSVDDDSFSPVETDGRGLGFGGAKPRAAGVRNGAAQQASMTSAPLNGKSCMTYEEDDDEDEDENVAEASCGSILEFTRRDFRSLAILAPEFTDVCAQLDQGSEAKLCDLASHVRNMESLVQRMQVKEKLRIVFIGPLKAGKSTLVNMLLSTSLDDYEMLLPVDNKAATNCIWKVESCSGDKACVLLNQELQHEWSLEGVEARDIRADIANFLERRFSRDANPLNRGEISVLLPLQLLNPFGCHYSLVDTPGFTESSEYRDLVSSFLQDHSHIACMVCPLTEGTALPEETQSMLRLNSYSKTFWVLTRFDMALLLKTGKQRSSKMSNRQVADSLVAKFQKDINGMGNAARVFRHAAGLMLDPEDGINKLLQEHLPLEEAKTWIRDIQAHVKECFMAMQQEQTVLSSQAQQAMVRTAELMDVYTDKVKSSQGTVALSDFYSREMETAAEDAAACLEREIKQEVDTLRATRLSELCASASEEVLREGGRTGKVTWVRHTYIERVLALLAPKIEHELETRLGDAMQRAHEKTLEVALRLLREAGLDGLAGSDIGSQSEIIRPETSHLRGRYPVESVTMLTGATFLVGRAAATEAGAAVLGSLGVSFTSLQLVGLVGSAIGAIAVLGLTTKYALEAHPFWSYEAAQAELIEDIRRTNHWSILTQACIARSRSQLLSNAARFRFRFSELLLTQGASREALHTLFPDLPLLEMIRAKLAECCHHVQKFSEAESLASRAGQDVLSCCSCHVQRAWPAIISRTNVYVGENSRTDAVDGSLLARLLCFRTEALVKTNGFQEASHTIAIFRKTFPSLLLPVIYGSAVDVLLAYYEEEAERQSQIEADVRYCTMELEALRDHEEVPYLVKIWYLAVVSSFPSSPSTGGQVKAAKAEVKLLLEAISSWLQEEMKSPPSFASVVKQKVTLVKELSSTWTNSESDSKLQEMEIKKVFLDLCDHFIDGLVDSVHALLEALPPEHLDMSRLANIVLKHVLATVRACLESQPEPFPKDAYKNFMSRLCPVDGSTVAELSDEWVAGPMVLPSSPPALLPELGSTGHGAYGARPSFGSVGVPAASALGDGRPLMASVTVPSSKEVPGPALLAPVSWDSANSMVLEGDGEGPEDLPSSPGAVFRGGHGILAGSFIKEVPEATAVAG</sequence>
<name>A0A812PD30_9DINO</name>
<dbReference type="OrthoDB" id="429178at2759"/>
<dbReference type="SUPFAM" id="SSF52540">
    <property type="entry name" value="P-loop containing nucleoside triphosphate hydrolases"/>
    <property type="match status" value="1"/>
</dbReference>
<dbReference type="Gene3D" id="3.40.50.300">
    <property type="entry name" value="P-loop containing nucleotide triphosphate hydrolases"/>
    <property type="match status" value="1"/>
</dbReference>
<dbReference type="Pfam" id="PF00350">
    <property type="entry name" value="Dynamin_N"/>
    <property type="match status" value="1"/>
</dbReference>
<dbReference type="InterPro" id="IPR045063">
    <property type="entry name" value="Dynamin_N"/>
</dbReference>
<reference evidence="8" key="1">
    <citation type="submission" date="2021-02" db="EMBL/GenBank/DDBJ databases">
        <authorList>
            <person name="Dougan E. K."/>
            <person name="Rhodes N."/>
            <person name="Thang M."/>
            <person name="Chan C."/>
        </authorList>
    </citation>
    <scope>NUCLEOTIDE SEQUENCE</scope>
</reference>
<evidence type="ECO:0000256" key="1">
    <source>
        <dbReference type="ARBA" id="ARBA00004370"/>
    </source>
</evidence>
<feature type="compositionally biased region" description="Low complexity" evidence="6">
    <location>
        <begin position="72"/>
        <end position="82"/>
    </location>
</feature>
<dbReference type="EMBL" id="CAJNDS010002169">
    <property type="protein sequence ID" value="CAE7358703.1"/>
    <property type="molecule type" value="Genomic_DNA"/>
</dbReference>
<comment type="caution">
    <text evidence="8">The sequence shown here is derived from an EMBL/GenBank/DDBJ whole genome shotgun (WGS) entry which is preliminary data.</text>
</comment>
<comment type="subcellular location">
    <subcellularLocation>
        <location evidence="1">Membrane</location>
    </subcellularLocation>
</comment>
<keyword evidence="9" id="KW-1185">Reference proteome</keyword>
<feature type="region of interest" description="Disordered" evidence="6">
    <location>
        <begin position="71"/>
        <end position="119"/>
    </location>
</feature>
<gene>
    <name evidence="8" type="ORF">SNAT2548_LOCUS19187</name>
</gene>
<organism evidence="8 9">
    <name type="scientific">Symbiodinium natans</name>
    <dbReference type="NCBI Taxonomy" id="878477"/>
    <lineage>
        <taxon>Eukaryota</taxon>
        <taxon>Sar</taxon>
        <taxon>Alveolata</taxon>
        <taxon>Dinophyceae</taxon>
        <taxon>Suessiales</taxon>
        <taxon>Symbiodiniaceae</taxon>
        <taxon>Symbiodinium</taxon>
    </lineage>
</organism>
<accession>A0A812PD30</accession>
<dbReference type="PANTHER" id="PTHR10465">
    <property type="entry name" value="TRANSMEMBRANE GTPASE FZO1"/>
    <property type="match status" value="1"/>
</dbReference>
<evidence type="ECO:0000256" key="5">
    <source>
        <dbReference type="ARBA" id="ARBA00023136"/>
    </source>
</evidence>
<protein>
    <recommendedName>
        <fullName evidence="7">Dynamin N-terminal domain-containing protein</fullName>
    </recommendedName>
</protein>
<keyword evidence="5" id="KW-0472">Membrane</keyword>
<evidence type="ECO:0000259" key="7">
    <source>
        <dbReference type="Pfam" id="PF00350"/>
    </source>
</evidence>
<dbReference type="Proteomes" id="UP000604046">
    <property type="component" value="Unassembled WGS sequence"/>
</dbReference>
<dbReference type="GO" id="GO:0003924">
    <property type="term" value="F:GTPase activity"/>
    <property type="evidence" value="ECO:0007669"/>
    <property type="project" value="InterPro"/>
</dbReference>
<dbReference type="GO" id="GO:0005741">
    <property type="term" value="C:mitochondrial outer membrane"/>
    <property type="evidence" value="ECO:0007669"/>
    <property type="project" value="TreeGrafter"/>
</dbReference>